<dbReference type="Proteomes" id="UP000014540">
    <property type="component" value="Unassembled WGS sequence"/>
</dbReference>
<keyword evidence="1" id="KW-0812">Transmembrane</keyword>
<dbReference type="InterPro" id="IPR004316">
    <property type="entry name" value="SWEET_rpt"/>
</dbReference>
<keyword evidence="1" id="KW-0472">Membrane</keyword>
<dbReference type="Pfam" id="PF03083">
    <property type="entry name" value="MtN3_slv"/>
    <property type="match status" value="1"/>
</dbReference>
<dbReference type="AlphaFoldDB" id="S3UYY7"/>
<reference evidence="2" key="1">
    <citation type="submission" date="2013-04" db="EMBL/GenBank/DDBJ databases">
        <authorList>
            <person name="Harkins D.M."/>
            <person name="Durkin A.S."/>
            <person name="Selengut J.D."/>
            <person name="Sanka R."/>
            <person name="DePew J."/>
            <person name="Purushe J."/>
            <person name="Ahmed A."/>
            <person name="van der Linden H."/>
            <person name="Goris M.G.A."/>
            <person name="Hartskeerl R.A."/>
            <person name="Vinetz J.M."/>
            <person name="Sutton G.G."/>
            <person name="Nelson W.C."/>
            <person name="Fouts D.E."/>
        </authorList>
    </citation>
    <scope>NUCLEOTIDE SEQUENCE [LARGE SCALE GENOMIC DNA]</scope>
    <source>
        <strain evidence="2">BUT 6</strain>
    </source>
</reference>
<dbReference type="OrthoDB" id="9814012at2"/>
<dbReference type="NCBIfam" id="NF037968">
    <property type="entry name" value="SemiSWEET_2"/>
    <property type="match status" value="1"/>
</dbReference>
<gene>
    <name evidence="2" type="ORF">LEP1GSC058_2202</name>
</gene>
<sequence length="87" mass="9895">MEPGSWIGYLASILTTISFVPQVVKVVLERKTRDISRNMYIVLSVGVGLWLAYGIIREDLPIILANAFTLFLTTTILYFKLKEKEES</sequence>
<evidence type="ECO:0000313" key="3">
    <source>
        <dbReference type="Proteomes" id="UP000014540"/>
    </source>
</evidence>
<feature type="transmembrane region" description="Helical" evidence="1">
    <location>
        <begin position="40"/>
        <end position="56"/>
    </location>
</feature>
<dbReference type="EMBL" id="AKWZ02000003">
    <property type="protein sequence ID" value="EPG75636.1"/>
    <property type="molecule type" value="Genomic_DNA"/>
</dbReference>
<feature type="transmembrane region" description="Helical" evidence="1">
    <location>
        <begin position="6"/>
        <end position="28"/>
    </location>
</feature>
<proteinExistence type="predicted"/>
<dbReference type="Gene3D" id="1.20.1280.290">
    <property type="match status" value="1"/>
</dbReference>
<dbReference type="STRING" id="1193011.LEP1GSC058_2202"/>
<protein>
    <submittedName>
        <fullName evidence="2">Sugar efflux transporter for intercellular exchange</fullName>
    </submittedName>
</protein>
<accession>S3UYY7</accession>
<evidence type="ECO:0000313" key="2">
    <source>
        <dbReference type="EMBL" id="EPG75636.1"/>
    </source>
</evidence>
<name>S3UYY7_9LEPT</name>
<dbReference type="RefSeq" id="WP_016548721.1">
    <property type="nucleotide sequence ID" value="NZ_AKWZ02000003.1"/>
</dbReference>
<keyword evidence="3" id="KW-1185">Reference proteome</keyword>
<dbReference type="InterPro" id="IPR047662">
    <property type="entry name" value="SemiSWEET"/>
</dbReference>
<dbReference type="GO" id="GO:0016020">
    <property type="term" value="C:membrane"/>
    <property type="evidence" value="ECO:0007669"/>
    <property type="project" value="InterPro"/>
</dbReference>
<evidence type="ECO:0000256" key="1">
    <source>
        <dbReference type="SAM" id="Phobius"/>
    </source>
</evidence>
<dbReference type="GO" id="GO:0051119">
    <property type="term" value="F:sugar transmembrane transporter activity"/>
    <property type="evidence" value="ECO:0007669"/>
    <property type="project" value="InterPro"/>
</dbReference>
<keyword evidence="1" id="KW-1133">Transmembrane helix</keyword>
<feature type="transmembrane region" description="Helical" evidence="1">
    <location>
        <begin position="62"/>
        <end position="81"/>
    </location>
</feature>
<organism evidence="2 3">
    <name type="scientific">Leptospira fainei serovar Hurstbridge str. BUT 6</name>
    <dbReference type="NCBI Taxonomy" id="1193011"/>
    <lineage>
        <taxon>Bacteria</taxon>
        <taxon>Pseudomonadati</taxon>
        <taxon>Spirochaetota</taxon>
        <taxon>Spirochaetia</taxon>
        <taxon>Leptospirales</taxon>
        <taxon>Leptospiraceae</taxon>
        <taxon>Leptospira</taxon>
    </lineage>
</organism>
<comment type="caution">
    <text evidence="2">The sequence shown here is derived from an EMBL/GenBank/DDBJ whole genome shotgun (WGS) entry which is preliminary data.</text>
</comment>